<organism evidence="2 3">
    <name type="scientific">Paramuricea clavata</name>
    <name type="common">Red gorgonian</name>
    <name type="synonym">Violescent sea-whip</name>
    <dbReference type="NCBI Taxonomy" id="317549"/>
    <lineage>
        <taxon>Eukaryota</taxon>
        <taxon>Metazoa</taxon>
        <taxon>Cnidaria</taxon>
        <taxon>Anthozoa</taxon>
        <taxon>Octocorallia</taxon>
        <taxon>Malacalcyonacea</taxon>
        <taxon>Plexauridae</taxon>
        <taxon>Paramuricea</taxon>
    </lineage>
</organism>
<comment type="caution">
    <text evidence="2">The sequence shown here is derived from an EMBL/GenBank/DDBJ whole genome shotgun (WGS) entry which is preliminary data.</text>
</comment>
<feature type="compositionally biased region" description="Gly residues" evidence="1">
    <location>
        <begin position="98"/>
        <end position="110"/>
    </location>
</feature>
<feature type="region of interest" description="Disordered" evidence="1">
    <location>
        <begin position="91"/>
        <end position="110"/>
    </location>
</feature>
<accession>A0A7D9DAV2</accession>
<proteinExistence type="predicted"/>
<sequence length="131" mass="14188">MFDDSGPSTSCVGSEAAFSPRQNVVKSYGISIDSSKIHEVAFEEQPETLRALGVNVFDQDVFEEGVLQQVDQAIAEQEEFLERERLSKELKSVEDELSGGGGSNGGYDGGMIDGDDDGLMVVQLMMVVMMV</sequence>
<evidence type="ECO:0000313" key="2">
    <source>
        <dbReference type="EMBL" id="CAB3980802.1"/>
    </source>
</evidence>
<gene>
    <name evidence="2" type="ORF">PACLA_8A029915</name>
</gene>
<reference evidence="2" key="1">
    <citation type="submission" date="2020-04" db="EMBL/GenBank/DDBJ databases">
        <authorList>
            <person name="Alioto T."/>
            <person name="Alioto T."/>
            <person name="Gomez Garrido J."/>
        </authorList>
    </citation>
    <scope>NUCLEOTIDE SEQUENCE</scope>
    <source>
        <strain evidence="2">A484AB</strain>
    </source>
</reference>
<dbReference type="OrthoDB" id="413460at2759"/>
<protein>
    <submittedName>
        <fullName evidence="2">Uncharacterized protein</fullName>
    </submittedName>
</protein>
<dbReference type="EMBL" id="CACRXK020000325">
    <property type="protein sequence ID" value="CAB3980802.1"/>
    <property type="molecule type" value="Genomic_DNA"/>
</dbReference>
<evidence type="ECO:0000256" key="1">
    <source>
        <dbReference type="SAM" id="MobiDB-lite"/>
    </source>
</evidence>
<dbReference type="CDD" id="cd21397">
    <property type="entry name" value="cc_ERCC-6_N"/>
    <property type="match status" value="1"/>
</dbReference>
<dbReference type="InterPro" id="IPR059240">
    <property type="entry name" value="cc_ERCC-6_N"/>
</dbReference>
<dbReference type="Proteomes" id="UP001152795">
    <property type="component" value="Unassembled WGS sequence"/>
</dbReference>
<name>A0A7D9DAV2_PARCT</name>
<dbReference type="AlphaFoldDB" id="A0A7D9DAV2"/>
<keyword evidence="3" id="KW-1185">Reference proteome</keyword>
<evidence type="ECO:0000313" key="3">
    <source>
        <dbReference type="Proteomes" id="UP001152795"/>
    </source>
</evidence>